<keyword evidence="1" id="KW-0614">Plasmid</keyword>
<name>A0A449B7M8_9BACT</name>
<dbReference type="AlphaFoldDB" id="A0A449B7M8"/>
<keyword evidence="2" id="KW-1185">Reference proteome</keyword>
<protein>
    <submittedName>
        <fullName evidence="1">Uncharacterized protein</fullName>
    </submittedName>
</protein>
<evidence type="ECO:0000313" key="2">
    <source>
        <dbReference type="Proteomes" id="UP000289497"/>
    </source>
</evidence>
<accession>A0A449B7M8</accession>
<dbReference type="Proteomes" id="UP000289497">
    <property type="component" value="Plasmid 2"/>
</dbReference>
<organism evidence="1 2">
    <name type="scientific">Mycoplasmopsis columboralis</name>
    <dbReference type="NCBI Taxonomy" id="171282"/>
    <lineage>
        <taxon>Bacteria</taxon>
        <taxon>Bacillati</taxon>
        <taxon>Mycoplasmatota</taxon>
        <taxon>Mycoplasmoidales</taxon>
        <taxon>Metamycoplasmataceae</taxon>
        <taxon>Mycoplasmopsis</taxon>
    </lineage>
</organism>
<evidence type="ECO:0000313" key="1">
    <source>
        <dbReference type="EMBL" id="VEU76592.1"/>
    </source>
</evidence>
<dbReference type="RefSeq" id="WP_129693814.1">
    <property type="nucleotide sequence ID" value="NZ_LR215040.1"/>
</dbReference>
<proteinExistence type="predicted"/>
<geneLocation type="plasmid" evidence="1 2">
    <name>2</name>
</geneLocation>
<sequence>MKRKQITETKNYDGYAKEDLNVSLKNKLIVKRNGNSLSIDIKVISEITKPYSLSDTTEILVANPEENQTYF</sequence>
<reference evidence="1 2" key="1">
    <citation type="submission" date="2019-01" db="EMBL/GenBank/DDBJ databases">
        <authorList>
            <consortium name="Pathogen Informatics"/>
        </authorList>
    </citation>
    <scope>NUCLEOTIDE SEQUENCE [LARGE SCALE GENOMIC DNA]</scope>
    <source>
        <strain evidence="1 2">NCTC10179</strain>
        <plasmid evidence="2">2</plasmid>
    </source>
</reference>
<dbReference type="EMBL" id="LR215040">
    <property type="protein sequence ID" value="VEU76592.1"/>
    <property type="molecule type" value="Genomic_DNA"/>
</dbReference>
<gene>
    <name evidence="1" type="ORF">NCTC10179_00792</name>
</gene>
<dbReference type="KEGG" id="mcou:NCTC10179_00792"/>